<keyword evidence="2" id="KW-1133">Transmembrane helix</keyword>
<dbReference type="Pfam" id="PF09913">
    <property type="entry name" value="DUF2142"/>
    <property type="match status" value="1"/>
</dbReference>
<evidence type="ECO:0000256" key="2">
    <source>
        <dbReference type="SAM" id="Phobius"/>
    </source>
</evidence>
<evidence type="ECO:0000313" key="4">
    <source>
        <dbReference type="Proteomes" id="UP000320235"/>
    </source>
</evidence>
<evidence type="ECO:0000313" key="3">
    <source>
        <dbReference type="EMBL" id="TQM34514.1"/>
    </source>
</evidence>
<feature type="transmembrane region" description="Helical" evidence="2">
    <location>
        <begin position="52"/>
        <end position="71"/>
    </location>
</feature>
<keyword evidence="2" id="KW-0472">Membrane</keyword>
<dbReference type="AlphaFoldDB" id="A0A543FLH0"/>
<feature type="transmembrane region" description="Helical" evidence="2">
    <location>
        <begin position="499"/>
        <end position="521"/>
    </location>
</feature>
<feature type="transmembrane region" description="Helical" evidence="2">
    <location>
        <begin position="361"/>
        <end position="382"/>
    </location>
</feature>
<feature type="region of interest" description="Disordered" evidence="1">
    <location>
        <begin position="18"/>
        <end position="48"/>
    </location>
</feature>
<feature type="transmembrane region" description="Helical" evidence="2">
    <location>
        <begin position="167"/>
        <end position="193"/>
    </location>
</feature>
<name>A0A543FLH0_9MICO</name>
<feature type="transmembrane region" description="Helical" evidence="2">
    <location>
        <begin position="248"/>
        <end position="263"/>
    </location>
</feature>
<accession>A0A543FLH0</accession>
<keyword evidence="4" id="KW-1185">Reference proteome</keyword>
<protein>
    <submittedName>
        <fullName evidence="3">Putative membrane protein DUF2142</fullName>
    </submittedName>
</protein>
<feature type="transmembrane region" description="Helical" evidence="2">
    <location>
        <begin position="200"/>
        <end position="217"/>
    </location>
</feature>
<evidence type="ECO:0000256" key="1">
    <source>
        <dbReference type="SAM" id="MobiDB-lite"/>
    </source>
</evidence>
<feature type="transmembrane region" description="Helical" evidence="2">
    <location>
        <begin position="292"/>
        <end position="312"/>
    </location>
</feature>
<proteinExistence type="predicted"/>
<gene>
    <name evidence="3" type="ORF">FB391_0802</name>
</gene>
<keyword evidence="2" id="KW-0812">Transmembrane</keyword>
<reference evidence="3 4" key="1">
    <citation type="submission" date="2019-06" db="EMBL/GenBank/DDBJ databases">
        <title>Sequencing the genomes of 1000 actinobacteria strains.</title>
        <authorList>
            <person name="Klenk H.-P."/>
        </authorList>
    </citation>
    <scope>NUCLEOTIDE SEQUENCE [LARGE SCALE GENOMIC DNA]</scope>
    <source>
        <strain evidence="3 4">DSM 105492</strain>
    </source>
</reference>
<feature type="transmembrane region" description="Helical" evidence="2">
    <location>
        <begin position="451"/>
        <end position="470"/>
    </location>
</feature>
<dbReference type="Proteomes" id="UP000320235">
    <property type="component" value="Unassembled WGS sequence"/>
</dbReference>
<comment type="caution">
    <text evidence="3">The sequence shown here is derived from an EMBL/GenBank/DDBJ whole genome shotgun (WGS) entry which is preliminary data.</text>
</comment>
<feature type="transmembrane region" description="Helical" evidence="2">
    <location>
        <begin position="423"/>
        <end position="444"/>
    </location>
</feature>
<feature type="transmembrane region" description="Helical" evidence="2">
    <location>
        <begin position="389"/>
        <end position="408"/>
    </location>
</feature>
<feature type="transmembrane region" description="Helical" evidence="2">
    <location>
        <begin position="269"/>
        <end position="285"/>
    </location>
</feature>
<dbReference type="InterPro" id="IPR018674">
    <property type="entry name" value="DUF2142_membrane"/>
</dbReference>
<organism evidence="3 4">
    <name type="scientific">Microbacterium kyungheense</name>
    <dbReference type="NCBI Taxonomy" id="1263636"/>
    <lineage>
        <taxon>Bacteria</taxon>
        <taxon>Bacillati</taxon>
        <taxon>Actinomycetota</taxon>
        <taxon>Actinomycetes</taxon>
        <taxon>Micrococcales</taxon>
        <taxon>Microbacteriaceae</taxon>
        <taxon>Microbacterium</taxon>
    </lineage>
</organism>
<sequence>MAIVARIAWLTVGGHPPSLTGPTLSDTSRIRRARIDDQNEPDSMTPRPRGRLLATILVPIAMLVALLTWGISSPVGSSPDDDYHMASIWCSAGEAEGICETTADPDVRLLPGELLKAAKCYAFIEQQSASCPLPEGKMLPTDRGNWSYASYPPFFYSVMSPFVTQDVSASIVMMRSFNALLYVGILTGLFLLLPRPQRPLLVWGAVISAVPLGMFLIPSVNPSSWAVLSATGLWVAAWGYFRQTGVRKWLLAGLSALLLVLGAGSRSDAAVYGVIALIAAAVLSFRRDRRYLLDLILPAVLGVVAVVFFFSAGQSAIVTGDTAVDDSGLSTGTLILINGKMLPQLWAGVFGLSGLGWLDTIMPGIVWITALAVFAALCFWGFRRGDWQKWVSVAGVAASLVVIPMYILVHDGVTVGSGVQPRYIYPLIIMLGGVALVGFSRAGLGLGRVQLVIVGAGLSAANSVALHTNLRRYITGMDSQSFNLNADIEWWWNAPVSPMVVWAGGSLAFAVVLGVLIWMVWDGRLDAETTRFEPQESVSS</sequence>
<dbReference type="EMBL" id="VFPE01000001">
    <property type="protein sequence ID" value="TQM34514.1"/>
    <property type="molecule type" value="Genomic_DNA"/>
</dbReference>
<feature type="transmembrane region" description="Helical" evidence="2">
    <location>
        <begin position="223"/>
        <end position="241"/>
    </location>
</feature>